<evidence type="ECO:0008006" key="4">
    <source>
        <dbReference type="Google" id="ProtNLM"/>
    </source>
</evidence>
<dbReference type="AlphaFoldDB" id="A0A2W2B7Q2"/>
<feature type="signal peptide" evidence="1">
    <location>
        <begin position="1"/>
        <end position="22"/>
    </location>
</feature>
<keyword evidence="1" id="KW-0732">Signal</keyword>
<evidence type="ECO:0000313" key="3">
    <source>
        <dbReference type="Proteomes" id="UP000248795"/>
    </source>
</evidence>
<gene>
    <name evidence="2" type="ORF">DK847_14030</name>
</gene>
<organism evidence="2 3">
    <name type="scientific">Aestuariivirga litoralis</name>
    <dbReference type="NCBI Taxonomy" id="2650924"/>
    <lineage>
        <taxon>Bacteria</taxon>
        <taxon>Pseudomonadati</taxon>
        <taxon>Pseudomonadota</taxon>
        <taxon>Alphaproteobacteria</taxon>
        <taxon>Hyphomicrobiales</taxon>
        <taxon>Aestuariivirgaceae</taxon>
        <taxon>Aestuariivirga</taxon>
    </lineage>
</organism>
<protein>
    <recommendedName>
        <fullName evidence="4">Dihydrodipicolinate reductase</fullName>
    </recommendedName>
</protein>
<dbReference type="RefSeq" id="WP_111199141.1">
    <property type="nucleotide sequence ID" value="NZ_QKVK01000006.1"/>
</dbReference>
<comment type="caution">
    <text evidence="2">The sequence shown here is derived from an EMBL/GenBank/DDBJ whole genome shotgun (WGS) entry which is preliminary data.</text>
</comment>
<proteinExistence type="predicted"/>
<evidence type="ECO:0000256" key="1">
    <source>
        <dbReference type="SAM" id="SignalP"/>
    </source>
</evidence>
<name>A0A2W2B7Q2_9HYPH</name>
<keyword evidence="3" id="KW-1185">Reference proteome</keyword>
<dbReference type="Proteomes" id="UP000248795">
    <property type="component" value="Unassembled WGS sequence"/>
</dbReference>
<reference evidence="3" key="1">
    <citation type="submission" date="2018-06" db="EMBL/GenBank/DDBJ databases">
        <title>Aestuariibacter litoralis strain KCTC 52945T.</title>
        <authorList>
            <person name="Li X."/>
            <person name="Salam N."/>
            <person name="Li J.-L."/>
            <person name="Chen Y.-M."/>
            <person name="Yang Z.-W."/>
            <person name="Zhang L.-Y."/>
            <person name="Han M.-X."/>
            <person name="Xiao M."/>
            <person name="Li W.-J."/>
        </authorList>
    </citation>
    <scope>NUCLEOTIDE SEQUENCE [LARGE SCALE GENOMIC DNA]</scope>
    <source>
        <strain evidence="3">KCTC 52945</strain>
    </source>
</reference>
<feature type="chain" id="PRO_5015907730" description="Dihydrodipicolinate reductase" evidence="1">
    <location>
        <begin position="23"/>
        <end position="132"/>
    </location>
</feature>
<evidence type="ECO:0000313" key="2">
    <source>
        <dbReference type="EMBL" id="PZF76304.1"/>
    </source>
</evidence>
<sequence>MFTTRAAALRFWGVALALAALAAPAAAEKLQGAALKSFISGKRIYLAVPLGGEIPLTYRPGGVVDGSGEAAGLGRYMTPKDSGRWWVSGEKLCQKWRQWYDGKTFCFTVTKLAANKIKWVRDDGRSGVARLR</sequence>
<accession>A0A2W2B7Q2</accession>
<dbReference type="EMBL" id="QKVK01000006">
    <property type="protein sequence ID" value="PZF76304.1"/>
    <property type="molecule type" value="Genomic_DNA"/>
</dbReference>